<sequence length="644" mass="72355">MIQLDQLSIRRGGRVLFQKASMQLHPGWKIGLTGVNGAGKSTLFSALLGGMESDSGTLSRPAVWTVAHMAQEIKALDMKAIDFVLSGDEEYWDIQHQLDHPDQLDNDALAHLYGRFDEINGYSAPSKASQLMAGLGFFEHQSQLDVSSFSGGWRMRLNLARTLMSRSDLLLLDEPTNHLDLDAILWLEDWLKAYEGTLVLISHDRDFLDAITDHILHIENQELIMYTGNYSTFERTRSERLAQQQQAYEKQLETRAHLQKYIDRFKAQATKAKQAQSRIKQLERMQELSAAHVDTPFTFSFREPTKMSSPLLELENADIGYGDKLIVTNVNLQITPTSRIGLLGMNGAGKSTLIKSLVGDLPLMQGLRKDSELLNIGYFAQHQMDALDGNASPMLQLARIADKKISEASLRSFLGSFGFSGERMDTPSESFSGGERARLALALIVWQRPNVLILDEPTNHLDLDMRHALTMALQDFEGAVVLVSHERQLVASVCDELILVHGGQSCEFDGDLVAYADWLRQARIDMMKNGQKPAAPIKSQVEVKPVISKLDKEAQRKEAARRREASRPIRKDIEKLEAEIAKIQPKLIQIEEQLADSALYDASRKDDLLKLMNEQTALNGKLAQSEEHMLELMMQLEELEASFD</sequence>
<evidence type="ECO:0000256" key="1">
    <source>
        <dbReference type="ARBA" id="ARBA00022737"/>
    </source>
</evidence>
<dbReference type="GO" id="GO:0005524">
    <property type="term" value="F:ATP binding"/>
    <property type="evidence" value="ECO:0007669"/>
    <property type="project" value="UniProtKB-KW"/>
</dbReference>
<feature type="domain" description="ABC transporter" evidence="6">
    <location>
        <begin position="312"/>
        <end position="527"/>
    </location>
</feature>
<keyword evidence="8" id="KW-1185">Reference proteome</keyword>
<dbReference type="Gene3D" id="3.40.50.300">
    <property type="entry name" value="P-loop containing nucleotide triphosphate hydrolases"/>
    <property type="match status" value="2"/>
</dbReference>
<dbReference type="InterPro" id="IPR003593">
    <property type="entry name" value="AAA+_ATPase"/>
</dbReference>
<dbReference type="InterPro" id="IPR003439">
    <property type="entry name" value="ABC_transporter-like_ATP-bd"/>
</dbReference>
<dbReference type="SUPFAM" id="SSF52540">
    <property type="entry name" value="P-loop containing nucleoside triphosphate hydrolases"/>
    <property type="match status" value="2"/>
</dbReference>
<dbReference type="PROSITE" id="PS50893">
    <property type="entry name" value="ABC_TRANSPORTER_2"/>
    <property type="match status" value="2"/>
</dbReference>
<dbReference type="Pfam" id="PF12848">
    <property type="entry name" value="ABC_tran_Xtn"/>
    <property type="match status" value="1"/>
</dbReference>
<evidence type="ECO:0000256" key="5">
    <source>
        <dbReference type="ARBA" id="ARBA00069073"/>
    </source>
</evidence>
<dbReference type="PROSITE" id="PS00211">
    <property type="entry name" value="ABC_TRANSPORTER_1"/>
    <property type="match status" value="2"/>
</dbReference>
<name>A0A151XYN5_9GAMM</name>
<dbReference type="STRING" id="1806892.AZH43_16905"/>
<protein>
    <recommendedName>
        <fullName evidence="5">Probable ATP-binding protein YheS</fullName>
    </recommendedName>
</protein>
<evidence type="ECO:0000256" key="2">
    <source>
        <dbReference type="ARBA" id="ARBA00022741"/>
    </source>
</evidence>
<dbReference type="InterPro" id="IPR027417">
    <property type="entry name" value="P-loop_NTPase"/>
</dbReference>
<accession>A0A151XYN5</accession>
<dbReference type="FunFam" id="3.40.50.300:FF:002053">
    <property type="entry name" value="ABC transporter ATP-binding protein"/>
    <property type="match status" value="1"/>
</dbReference>
<keyword evidence="1" id="KW-0677">Repeat</keyword>
<evidence type="ECO:0000313" key="8">
    <source>
        <dbReference type="Proteomes" id="UP000076276"/>
    </source>
</evidence>
<gene>
    <name evidence="7" type="ORF">AZH43_16905</name>
</gene>
<dbReference type="InterPro" id="IPR032781">
    <property type="entry name" value="ABC_tran_Xtn"/>
</dbReference>
<dbReference type="GO" id="GO:0016887">
    <property type="term" value="F:ATP hydrolysis activity"/>
    <property type="evidence" value="ECO:0007669"/>
    <property type="project" value="InterPro"/>
</dbReference>
<proteinExistence type="inferred from homology"/>
<dbReference type="InterPro" id="IPR050611">
    <property type="entry name" value="ABCF"/>
</dbReference>
<dbReference type="CDD" id="cd03221">
    <property type="entry name" value="ABCF_EF-3"/>
    <property type="match status" value="2"/>
</dbReference>
<evidence type="ECO:0000259" key="6">
    <source>
        <dbReference type="PROSITE" id="PS50893"/>
    </source>
</evidence>
<dbReference type="PANTHER" id="PTHR19211">
    <property type="entry name" value="ATP-BINDING TRANSPORT PROTEIN-RELATED"/>
    <property type="match status" value="1"/>
</dbReference>
<dbReference type="RefSeq" id="WP_067671218.1">
    <property type="nucleotide sequence ID" value="NZ_CBCSIK010000016.1"/>
</dbReference>
<dbReference type="OrthoDB" id="9762051at2"/>
<evidence type="ECO:0000313" key="7">
    <source>
        <dbReference type="EMBL" id="KYQ70897.1"/>
    </source>
</evidence>
<dbReference type="Pfam" id="PF00005">
    <property type="entry name" value="ABC_tran"/>
    <property type="match status" value="2"/>
</dbReference>
<reference evidence="7 8" key="1">
    <citation type="submission" date="2016-03" db="EMBL/GenBank/DDBJ databases">
        <title>Acinetobacter genomospecies 28 strain ANC 4149.</title>
        <authorList>
            <person name="Radolfova-Krizova L."/>
            <person name="Nemec A."/>
        </authorList>
    </citation>
    <scope>NUCLEOTIDE SEQUENCE [LARGE SCALE GENOMIC DNA]</scope>
    <source>
        <strain evidence="7 8">ANC 4149</strain>
    </source>
</reference>
<dbReference type="EMBL" id="LUAW01000039">
    <property type="protein sequence ID" value="KYQ70897.1"/>
    <property type="molecule type" value="Genomic_DNA"/>
</dbReference>
<organism evidence="7 8">
    <name type="scientific">Acinetobacter pragensis</name>
    <dbReference type="NCBI Taxonomy" id="1806892"/>
    <lineage>
        <taxon>Bacteria</taxon>
        <taxon>Pseudomonadati</taxon>
        <taxon>Pseudomonadota</taxon>
        <taxon>Gammaproteobacteria</taxon>
        <taxon>Moraxellales</taxon>
        <taxon>Moraxellaceae</taxon>
        <taxon>Acinetobacter</taxon>
    </lineage>
</organism>
<dbReference type="AlphaFoldDB" id="A0A151XYN5"/>
<evidence type="ECO:0000256" key="4">
    <source>
        <dbReference type="ARBA" id="ARBA00061571"/>
    </source>
</evidence>
<feature type="domain" description="ABC transporter" evidence="6">
    <location>
        <begin position="2"/>
        <end position="245"/>
    </location>
</feature>
<dbReference type="Proteomes" id="UP000076276">
    <property type="component" value="Unassembled WGS sequence"/>
</dbReference>
<comment type="caution">
    <text evidence="7">The sequence shown here is derived from an EMBL/GenBank/DDBJ whole genome shotgun (WGS) entry which is preliminary data.</text>
</comment>
<keyword evidence="3 7" id="KW-0067">ATP-binding</keyword>
<dbReference type="FunFam" id="3.40.50.300:FF:000011">
    <property type="entry name" value="Putative ABC transporter ATP-binding component"/>
    <property type="match status" value="1"/>
</dbReference>
<keyword evidence="2" id="KW-0547">Nucleotide-binding</keyword>
<dbReference type="InterPro" id="IPR017871">
    <property type="entry name" value="ABC_transporter-like_CS"/>
</dbReference>
<dbReference type="SMART" id="SM00382">
    <property type="entry name" value="AAA"/>
    <property type="match status" value="2"/>
</dbReference>
<evidence type="ECO:0000256" key="3">
    <source>
        <dbReference type="ARBA" id="ARBA00022840"/>
    </source>
</evidence>
<dbReference type="PANTHER" id="PTHR19211:SF14">
    <property type="entry name" value="ATP-BINDING CASSETTE SUB-FAMILY F MEMBER 1"/>
    <property type="match status" value="1"/>
</dbReference>
<comment type="similarity">
    <text evidence="4">Belongs to the ABC transporter superfamily. ABCF family. YheS subfamily.</text>
</comment>